<dbReference type="EMBL" id="CP001357">
    <property type="protein sequence ID" value="ACN83642.1"/>
    <property type="molecule type" value="Genomic_DNA"/>
</dbReference>
<name>A0A3B6V8U4_BRAHW</name>
<dbReference type="AlphaFoldDB" id="A0A3B6V8U4"/>
<evidence type="ECO:0000313" key="2">
    <source>
        <dbReference type="EMBL" id="ACN83642.1"/>
    </source>
</evidence>
<dbReference type="STRING" id="565034.BHWA1_01162"/>
<dbReference type="KEGG" id="bhy:BHWA1_01162"/>
<protein>
    <submittedName>
        <fullName evidence="2">Uncharacterized protein</fullName>
    </submittedName>
</protein>
<proteinExistence type="predicted"/>
<reference evidence="2 3" key="1">
    <citation type="journal article" date="2009" name="PLoS ONE">
        <title>Genome sequence of the pathogenic intestinal spirochete Brachyspira hyodysenteriae reveals adaptations to its lifestyle in the porcine large intestine.</title>
        <authorList>
            <person name="Bellgard M.I."/>
            <person name="Wanchanthuek P."/>
            <person name="La T."/>
            <person name="Ryan K."/>
            <person name="Moolhuijzen P."/>
            <person name="Albertyn Z."/>
            <person name="Shaban B."/>
            <person name="Motro Y."/>
            <person name="Dunn D.S."/>
            <person name="Schibeci D."/>
            <person name="Hunter A."/>
            <person name="Barrero R."/>
            <person name="Phillips N.D."/>
            <person name="Hampson D.J."/>
        </authorList>
    </citation>
    <scope>NUCLEOTIDE SEQUENCE [LARGE SCALE GENOMIC DNA]</scope>
    <source>
        <strain evidence="3">ATCC 49526 / WA1</strain>
    </source>
</reference>
<organism evidence="2 3">
    <name type="scientific">Brachyspira hyodysenteriae (strain ATCC 49526 / WA1)</name>
    <dbReference type="NCBI Taxonomy" id="565034"/>
    <lineage>
        <taxon>Bacteria</taxon>
        <taxon>Pseudomonadati</taxon>
        <taxon>Spirochaetota</taxon>
        <taxon>Spirochaetia</taxon>
        <taxon>Brachyspirales</taxon>
        <taxon>Brachyspiraceae</taxon>
        <taxon>Brachyspira</taxon>
    </lineage>
</organism>
<gene>
    <name evidence="2" type="ordered locus">BHWA1_01162</name>
</gene>
<evidence type="ECO:0000256" key="1">
    <source>
        <dbReference type="SAM" id="Phobius"/>
    </source>
</evidence>
<keyword evidence="3" id="KW-1185">Reference proteome</keyword>
<sequence length="38" mass="4807">MLFIVSFSNIFANIFYFLYAFYKYDEKTKKYKFYIILI</sequence>
<keyword evidence="1" id="KW-0812">Transmembrane</keyword>
<feature type="transmembrane region" description="Helical" evidence="1">
    <location>
        <begin position="6"/>
        <end position="22"/>
    </location>
</feature>
<evidence type="ECO:0000313" key="3">
    <source>
        <dbReference type="Proteomes" id="UP000001803"/>
    </source>
</evidence>
<accession>A0A3B6V8U4</accession>
<keyword evidence="1" id="KW-0472">Membrane</keyword>
<dbReference type="Proteomes" id="UP000001803">
    <property type="component" value="Chromosome"/>
</dbReference>
<keyword evidence="1" id="KW-1133">Transmembrane helix</keyword>